<proteinExistence type="inferred from homology"/>
<dbReference type="PANTHER" id="PTHR10788">
    <property type="entry name" value="TREHALOSE-6-PHOSPHATE SYNTHASE"/>
    <property type="match status" value="1"/>
</dbReference>
<name>A0ABR8ULZ2_9GAMM</name>
<dbReference type="PANTHER" id="PTHR10788:SF106">
    <property type="entry name" value="BCDNA.GH08860"/>
    <property type="match status" value="1"/>
</dbReference>
<accession>A0ABR8ULZ2</accession>
<dbReference type="Gene3D" id="3.40.50.2000">
    <property type="entry name" value="Glycogen Phosphorylase B"/>
    <property type="match status" value="2"/>
</dbReference>
<dbReference type="Proteomes" id="UP000647183">
    <property type="component" value="Unassembled WGS sequence"/>
</dbReference>
<evidence type="ECO:0000313" key="2">
    <source>
        <dbReference type="EMBL" id="MBD7989047.1"/>
    </source>
</evidence>
<organism evidence="2 3">
    <name type="scientific">Luteimonas colneyensis</name>
    <dbReference type="NCBI Taxonomy" id="2762230"/>
    <lineage>
        <taxon>Bacteria</taxon>
        <taxon>Pseudomonadati</taxon>
        <taxon>Pseudomonadota</taxon>
        <taxon>Gammaproteobacteria</taxon>
        <taxon>Lysobacterales</taxon>
        <taxon>Lysobacteraceae</taxon>
        <taxon>Luteimonas</taxon>
    </lineage>
</organism>
<dbReference type="Pfam" id="PF00982">
    <property type="entry name" value="Glyco_transf_20"/>
    <property type="match status" value="1"/>
</dbReference>
<evidence type="ECO:0000256" key="1">
    <source>
        <dbReference type="ARBA" id="ARBA00008799"/>
    </source>
</evidence>
<gene>
    <name evidence="2" type="ORF">H9645_13490</name>
</gene>
<sequence length="461" mass="50620">MSRLVIVSNRVAAPQQSRAGGLVVALDAALRDTGGVWFGWSGKATRDGTHPVQHAREGNVEYVTMDLTEADVAGYYDGFSNRTLWPALHYRLDLVEYSRETHVVYRQVNARFAERLAALLRPGDRVWIQDYHLLPLAGELRARGVDNPLALFLHVPFPPSDLARALPNHASVFGAMAAYDLVGFQTRRDCENFDAYLRDATDSGEITPRADRAPPLTRAFPISIDADEFAQAARRARGSAGVRGLRESLGGSALAIGVDRLDYSKGLVEKFQAFGEFLRRHSGNTGGLTLLQVAPVSRGGVRSYRELRHELERIAGHINGRHADPQWTPIRYVNRNLGRQTLAGYYGAARLGLVTPLRDGMNLVAKEYVAAQDPDDPGVLLLSRFAGAADQLGGAMLVNPYDIGGVADAIDAALRLGADERRERHAESLRSLREQDIHWWTAAFLHALDARGTSRSRATTA</sequence>
<reference evidence="2 3" key="1">
    <citation type="submission" date="2020-08" db="EMBL/GenBank/DDBJ databases">
        <title>A Genomic Blueprint of the Chicken Gut Microbiome.</title>
        <authorList>
            <person name="Gilroy R."/>
            <person name="Ravi A."/>
            <person name="Getino M."/>
            <person name="Pursley I."/>
            <person name="Horton D.L."/>
            <person name="Alikhan N.-F."/>
            <person name="Baker D."/>
            <person name="Gharbi K."/>
            <person name="Hall N."/>
            <person name="Watson M."/>
            <person name="Adriaenssens E.M."/>
            <person name="Foster-Nyarko E."/>
            <person name="Jarju S."/>
            <person name="Secka A."/>
            <person name="Antonio M."/>
            <person name="Oren A."/>
            <person name="Chaudhuri R."/>
            <person name="La Ragione R.M."/>
            <person name="Hildebrand F."/>
            <person name="Pallen M.J."/>
        </authorList>
    </citation>
    <scope>NUCLEOTIDE SEQUENCE [LARGE SCALE GENOMIC DNA]</scope>
    <source>
        <strain evidence="2 3">Sa2BVA3</strain>
    </source>
</reference>
<dbReference type="RefSeq" id="WP_191730205.1">
    <property type="nucleotide sequence ID" value="NZ_JACSQJ010000009.1"/>
</dbReference>
<dbReference type="InterPro" id="IPR001830">
    <property type="entry name" value="Glyco_trans_20"/>
</dbReference>
<comment type="caution">
    <text evidence="2">The sequence shown here is derived from an EMBL/GenBank/DDBJ whole genome shotgun (WGS) entry which is preliminary data.</text>
</comment>
<dbReference type="EMBL" id="JACSQJ010000009">
    <property type="protein sequence ID" value="MBD7989047.1"/>
    <property type="molecule type" value="Genomic_DNA"/>
</dbReference>
<comment type="similarity">
    <text evidence="1">Belongs to the glycosyltransferase 20 family.</text>
</comment>
<keyword evidence="3" id="KW-1185">Reference proteome</keyword>
<dbReference type="CDD" id="cd03788">
    <property type="entry name" value="GT20_TPS"/>
    <property type="match status" value="1"/>
</dbReference>
<dbReference type="SUPFAM" id="SSF53756">
    <property type="entry name" value="UDP-Glycosyltransferase/glycogen phosphorylase"/>
    <property type="match status" value="1"/>
</dbReference>
<evidence type="ECO:0000313" key="3">
    <source>
        <dbReference type="Proteomes" id="UP000647183"/>
    </source>
</evidence>
<protein>
    <submittedName>
        <fullName evidence="2">Trehalose-6-phosphate synthase</fullName>
    </submittedName>
</protein>